<dbReference type="InterPro" id="IPR003293">
    <property type="entry name" value="Nudix_hydrolase6-like"/>
</dbReference>
<comment type="similarity">
    <text evidence="4">Belongs to the Nudix hydrolase family.</text>
</comment>
<evidence type="ECO:0000256" key="13">
    <source>
        <dbReference type="ARBA" id="ARBA00068898"/>
    </source>
</evidence>
<dbReference type="AlphaFoldDB" id="A0A9W9YY65"/>
<keyword evidence="7" id="KW-0378">Hydrolase</keyword>
<keyword evidence="10" id="KW-0539">Nucleus</keyword>
<accession>A0A9W9YY65</accession>
<dbReference type="Proteomes" id="UP001163046">
    <property type="component" value="Unassembled WGS sequence"/>
</dbReference>
<keyword evidence="6" id="KW-0963">Cytoplasm</keyword>
<dbReference type="PROSITE" id="PS00893">
    <property type="entry name" value="NUDIX_BOX"/>
    <property type="match status" value="1"/>
</dbReference>
<comment type="subcellular location">
    <subcellularLocation>
        <location evidence="3">Cytoplasm</location>
    </subcellularLocation>
    <subcellularLocation>
        <location evidence="2">Mitochondrion</location>
    </subcellularLocation>
    <subcellularLocation>
        <location evidence="1">Nucleus</location>
    </subcellularLocation>
</comment>
<evidence type="ECO:0000256" key="8">
    <source>
        <dbReference type="ARBA" id="ARBA00022980"/>
    </source>
</evidence>
<gene>
    <name evidence="15" type="primary">NUDT6_1</name>
    <name evidence="15" type="ORF">OS493_023069</name>
</gene>
<sequence>MLRTLTRYINTTGRGLCLCRNGHSSAEVSCLEWQKAAFNGVDVNLGQLGENYSLDKFSVRLKESIQYWKQDRKKSVWMKVPIGQSYLIPVAFNHGFSYHHAVDNYAMLLKWLPRAEQNKVPSYATHQVGVSGKMAAMMQGSIRSRFQVLSRQLFGGVQRRQPVTWCVFQALLGNDKAGVLERNKSLTNRRWAGSHLDIKKHHRKFGAQMAKFMHLPVIHINATFNNTIITLSDKNGKMLGWVSAGSEGFQNTRRGSSTAGRQAGIAAAHKAISHGMEKARIKVRGIGTGRQSAVNGIESGGVQVVSVTDALFLTEKKVRCWLSRKKLVGRHLKKAVWKFPGGLSDEGESIEETAIREVWEETGVKAEFRSVLLFRQQPEMPNAFGKSDLYIVCRMEPLSFGISHCKDEIAQCEWMKLSTLITHTDTTPLTKLAARLATHGMENGFESVDIVGNRVRSWIDPNRTYCLYHRYLPS</sequence>
<comment type="function">
    <text evidence="12">May contribute to the regulation of cell proliferation.</text>
</comment>
<keyword evidence="16" id="KW-1185">Reference proteome</keyword>
<evidence type="ECO:0000259" key="14">
    <source>
        <dbReference type="PROSITE" id="PS51462"/>
    </source>
</evidence>
<dbReference type="InterPro" id="IPR000086">
    <property type="entry name" value="NUDIX_hydrolase_dom"/>
</dbReference>
<dbReference type="InterPro" id="IPR020476">
    <property type="entry name" value="Nudix_hydrolase"/>
</dbReference>
<dbReference type="SUPFAM" id="SSF53137">
    <property type="entry name" value="Translational machinery components"/>
    <property type="match status" value="1"/>
</dbReference>
<dbReference type="InterPro" id="IPR020084">
    <property type="entry name" value="NUDIX_hydrolase_CS"/>
</dbReference>
<evidence type="ECO:0000256" key="4">
    <source>
        <dbReference type="ARBA" id="ARBA00005582"/>
    </source>
</evidence>
<dbReference type="GO" id="GO:0003735">
    <property type="term" value="F:structural constituent of ribosome"/>
    <property type="evidence" value="ECO:0007669"/>
    <property type="project" value="InterPro"/>
</dbReference>
<dbReference type="Gene3D" id="3.30.420.80">
    <property type="entry name" value="Ribosomal protein S11"/>
    <property type="match status" value="1"/>
</dbReference>
<dbReference type="Pfam" id="PF18290">
    <property type="entry name" value="Nudix_hydro"/>
    <property type="match status" value="1"/>
</dbReference>
<dbReference type="InterPro" id="IPR015797">
    <property type="entry name" value="NUDIX_hydrolase-like_dom_sf"/>
</dbReference>
<dbReference type="InterPro" id="IPR001971">
    <property type="entry name" value="Ribosomal_uS11"/>
</dbReference>
<name>A0A9W9YY65_9CNID</name>
<dbReference type="PROSITE" id="PS51462">
    <property type="entry name" value="NUDIX"/>
    <property type="match status" value="1"/>
</dbReference>
<evidence type="ECO:0000256" key="6">
    <source>
        <dbReference type="ARBA" id="ARBA00022490"/>
    </source>
</evidence>
<evidence type="ECO:0000256" key="10">
    <source>
        <dbReference type="ARBA" id="ARBA00023242"/>
    </source>
</evidence>
<evidence type="ECO:0000256" key="3">
    <source>
        <dbReference type="ARBA" id="ARBA00004496"/>
    </source>
</evidence>
<dbReference type="InterPro" id="IPR040618">
    <property type="entry name" value="Pre-Nudix"/>
</dbReference>
<evidence type="ECO:0000256" key="2">
    <source>
        <dbReference type="ARBA" id="ARBA00004173"/>
    </source>
</evidence>
<dbReference type="Gene3D" id="3.90.79.10">
    <property type="entry name" value="Nucleoside Triphosphate Pyrophosphohydrolase"/>
    <property type="match status" value="1"/>
</dbReference>
<dbReference type="PRINTS" id="PR00502">
    <property type="entry name" value="NUDIXFAMILY"/>
</dbReference>
<dbReference type="PANTHER" id="PTHR13994">
    <property type="entry name" value="NUDIX HYDROLASE RELATED"/>
    <property type="match status" value="1"/>
</dbReference>
<dbReference type="GO" id="GO:0035529">
    <property type="term" value="F:NADH pyrophosphatase activity"/>
    <property type="evidence" value="ECO:0007669"/>
    <property type="project" value="TreeGrafter"/>
</dbReference>
<dbReference type="GO" id="GO:0006412">
    <property type="term" value="P:translation"/>
    <property type="evidence" value="ECO:0007669"/>
    <property type="project" value="InterPro"/>
</dbReference>
<protein>
    <recommendedName>
        <fullName evidence="13">Nucleoside diphosphate-linked moiety X motif 6</fullName>
    </recommendedName>
</protein>
<dbReference type="GO" id="GO:0051287">
    <property type="term" value="F:NAD binding"/>
    <property type="evidence" value="ECO:0007669"/>
    <property type="project" value="TreeGrafter"/>
</dbReference>
<dbReference type="HAMAP" id="MF_01310">
    <property type="entry name" value="Ribosomal_uS11"/>
    <property type="match status" value="1"/>
</dbReference>
<evidence type="ECO:0000256" key="5">
    <source>
        <dbReference type="ARBA" id="ARBA00006194"/>
    </source>
</evidence>
<dbReference type="CDD" id="cd04670">
    <property type="entry name" value="NUDIX_ASFGF2_Nudt6"/>
    <property type="match status" value="1"/>
</dbReference>
<dbReference type="PANTHER" id="PTHR13994:SF46">
    <property type="entry name" value="NUCLEOSIDE DIPHOSPHATE-LINKED MOIETY X MOTIF 6"/>
    <property type="match status" value="1"/>
</dbReference>
<dbReference type="GO" id="GO:0005739">
    <property type="term" value="C:mitochondrion"/>
    <property type="evidence" value="ECO:0007669"/>
    <property type="project" value="UniProtKB-SubCell"/>
</dbReference>
<dbReference type="GO" id="GO:0005840">
    <property type="term" value="C:ribosome"/>
    <property type="evidence" value="ECO:0007669"/>
    <property type="project" value="UniProtKB-KW"/>
</dbReference>
<evidence type="ECO:0000256" key="1">
    <source>
        <dbReference type="ARBA" id="ARBA00004123"/>
    </source>
</evidence>
<dbReference type="PRINTS" id="PR01356">
    <property type="entry name" value="GFGPROTEIN"/>
</dbReference>
<evidence type="ECO:0000256" key="9">
    <source>
        <dbReference type="ARBA" id="ARBA00023128"/>
    </source>
</evidence>
<keyword evidence="8" id="KW-0689">Ribosomal protein</keyword>
<dbReference type="GO" id="GO:0047631">
    <property type="term" value="F:ADP-ribose diphosphatase activity"/>
    <property type="evidence" value="ECO:0007669"/>
    <property type="project" value="TreeGrafter"/>
</dbReference>
<evidence type="ECO:0000313" key="16">
    <source>
        <dbReference type="Proteomes" id="UP001163046"/>
    </source>
</evidence>
<dbReference type="GO" id="GO:1990904">
    <property type="term" value="C:ribonucleoprotein complex"/>
    <property type="evidence" value="ECO:0007669"/>
    <property type="project" value="UniProtKB-KW"/>
</dbReference>
<reference evidence="15" key="1">
    <citation type="submission" date="2023-01" db="EMBL/GenBank/DDBJ databases">
        <title>Genome assembly of the deep-sea coral Lophelia pertusa.</title>
        <authorList>
            <person name="Herrera S."/>
            <person name="Cordes E."/>
        </authorList>
    </citation>
    <scope>NUCLEOTIDE SEQUENCE</scope>
    <source>
        <strain evidence="15">USNM1676648</strain>
        <tissue evidence="15">Polyp</tissue>
    </source>
</reference>
<comment type="similarity">
    <text evidence="5">Belongs to the universal ribosomal protein uS11 family.</text>
</comment>
<keyword evidence="9" id="KW-0496">Mitochondrion</keyword>
<dbReference type="FunFam" id="3.90.79.10:FF:000027">
    <property type="entry name" value="nucleoside diphosphate-linked moiety X motif 6"/>
    <property type="match status" value="1"/>
</dbReference>
<keyword evidence="11" id="KW-0687">Ribonucleoprotein</keyword>
<dbReference type="EMBL" id="MU826842">
    <property type="protein sequence ID" value="KAJ7371733.1"/>
    <property type="molecule type" value="Genomic_DNA"/>
</dbReference>
<feature type="domain" description="Nudix hydrolase" evidence="14">
    <location>
        <begin position="302"/>
        <end position="437"/>
    </location>
</feature>
<dbReference type="Pfam" id="PF00411">
    <property type="entry name" value="Ribosomal_S11"/>
    <property type="match status" value="1"/>
</dbReference>
<evidence type="ECO:0000313" key="15">
    <source>
        <dbReference type="EMBL" id="KAJ7371733.1"/>
    </source>
</evidence>
<dbReference type="OrthoDB" id="447842at2759"/>
<dbReference type="Gene3D" id="3.40.630.30">
    <property type="match status" value="1"/>
</dbReference>
<dbReference type="InterPro" id="IPR036967">
    <property type="entry name" value="Ribosomal_uS11_sf"/>
</dbReference>
<evidence type="ECO:0000256" key="7">
    <source>
        <dbReference type="ARBA" id="ARBA00022801"/>
    </source>
</evidence>
<dbReference type="SUPFAM" id="SSF55811">
    <property type="entry name" value="Nudix"/>
    <property type="match status" value="1"/>
</dbReference>
<evidence type="ECO:0000256" key="11">
    <source>
        <dbReference type="ARBA" id="ARBA00023274"/>
    </source>
</evidence>
<organism evidence="15 16">
    <name type="scientific">Desmophyllum pertusum</name>
    <dbReference type="NCBI Taxonomy" id="174260"/>
    <lineage>
        <taxon>Eukaryota</taxon>
        <taxon>Metazoa</taxon>
        <taxon>Cnidaria</taxon>
        <taxon>Anthozoa</taxon>
        <taxon>Hexacorallia</taxon>
        <taxon>Scleractinia</taxon>
        <taxon>Caryophylliina</taxon>
        <taxon>Caryophylliidae</taxon>
        <taxon>Desmophyllum</taxon>
    </lineage>
</organism>
<comment type="caution">
    <text evidence="15">The sequence shown here is derived from an EMBL/GenBank/DDBJ whole genome shotgun (WGS) entry which is preliminary data.</text>
</comment>
<proteinExistence type="inferred from homology"/>
<evidence type="ECO:0000256" key="12">
    <source>
        <dbReference type="ARBA" id="ARBA00057091"/>
    </source>
</evidence>
<dbReference type="GO" id="GO:0005634">
    <property type="term" value="C:nucleus"/>
    <property type="evidence" value="ECO:0007669"/>
    <property type="project" value="UniProtKB-SubCell"/>
</dbReference>